<gene>
    <name evidence="1" type="ORF">D4A47_13355</name>
</gene>
<dbReference type="Proteomes" id="UP000276301">
    <property type="component" value="Unassembled WGS sequence"/>
</dbReference>
<proteinExistence type="predicted"/>
<name>A0A498CL08_9FIRM</name>
<dbReference type="RefSeq" id="WP_121587661.1">
    <property type="nucleotide sequence ID" value="NZ_RCHT01000049.1"/>
</dbReference>
<reference evidence="1 2" key="1">
    <citation type="submission" date="2018-10" db="EMBL/GenBank/DDBJ databases">
        <title>Anaerotruncus faecis sp. nov., isolated from human feces.</title>
        <authorList>
            <person name="Wang Y.-J."/>
        </authorList>
    </citation>
    <scope>NUCLEOTIDE SEQUENCE [LARGE SCALE GENOMIC DNA]</scope>
    <source>
        <strain evidence="1 2">22A2-44</strain>
    </source>
</reference>
<protein>
    <submittedName>
        <fullName evidence="1">Uncharacterized protein</fullName>
    </submittedName>
</protein>
<comment type="caution">
    <text evidence="1">The sequence shown here is derived from an EMBL/GenBank/DDBJ whole genome shotgun (WGS) entry which is preliminary data.</text>
</comment>
<evidence type="ECO:0000313" key="1">
    <source>
        <dbReference type="EMBL" id="RLL06974.1"/>
    </source>
</evidence>
<accession>A0A498CL08</accession>
<evidence type="ECO:0000313" key="2">
    <source>
        <dbReference type="Proteomes" id="UP000276301"/>
    </source>
</evidence>
<organism evidence="1 2">
    <name type="scientific">Anaerotruncus massiliensis</name>
    <name type="common">ex Liu et al. 2021</name>
    <dbReference type="NCBI Taxonomy" id="2321404"/>
    <lineage>
        <taxon>Bacteria</taxon>
        <taxon>Bacillati</taxon>
        <taxon>Bacillota</taxon>
        <taxon>Clostridia</taxon>
        <taxon>Eubacteriales</taxon>
        <taxon>Oscillospiraceae</taxon>
        <taxon>Anaerotruncus</taxon>
    </lineage>
</organism>
<dbReference type="EMBL" id="RCHT01000049">
    <property type="protein sequence ID" value="RLL06974.1"/>
    <property type="molecule type" value="Genomic_DNA"/>
</dbReference>
<sequence>MSPRKTDGCTWEQCAFTWSELALSGRSWAELEVCQPRPEPDPDAGYTWEDIEKAKLDWQMLTDKQPSWQEWQELIPGGNWEDSLTVAAEEGEALLLQINALNAPAMQGITFVVVYDPAAVSWEEGFPQEKIGLAVNGRQLPQVASHENGELKLHFPIAPEEPWTGIITLLGFHARKAGELTFALKGGTL</sequence>
<dbReference type="AlphaFoldDB" id="A0A498CL08"/>
<keyword evidence="2" id="KW-1185">Reference proteome</keyword>